<dbReference type="GO" id="GO:0009007">
    <property type="term" value="F:site-specific DNA-methyltransferase (adenine-specific) activity"/>
    <property type="evidence" value="ECO:0007669"/>
    <property type="project" value="UniProtKB-EC"/>
</dbReference>
<evidence type="ECO:0000313" key="7">
    <source>
        <dbReference type="Proteomes" id="UP000032946"/>
    </source>
</evidence>
<dbReference type="InterPro" id="IPR002941">
    <property type="entry name" value="DNA_methylase_N4/N6"/>
</dbReference>
<dbReference type="Gene3D" id="3.40.50.150">
    <property type="entry name" value="Vaccinia Virus protein VP39"/>
    <property type="match status" value="1"/>
</dbReference>
<dbReference type="InterPro" id="IPR029063">
    <property type="entry name" value="SAM-dependent_MTases_sf"/>
</dbReference>
<evidence type="ECO:0000256" key="1">
    <source>
        <dbReference type="ARBA" id="ARBA00022603"/>
    </source>
</evidence>
<dbReference type="EMBL" id="FO818640">
    <property type="protein sequence ID" value="CDM94744.1"/>
    <property type="molecule type" value="Genomic_DNA"/>
</dbReference>
<gene>
    <name evidence="6" type="primary">mod</name>
    <name evidence="6" type="ORF">ARTHRO_30008</name>
</gene>
<keyword evidence="1 6" id="KW-0489">Methyltransferase</keyword>
<protein>
    <submittedName>
        <fullName evidence="6">Modification methylase M.Asp8005I (Adenine-specific methyltransferase)</fullName>
        <ecNumber evidence="6">2.1.1.72</ecNumber>
    </submittedName>
</protein>
<keyword evidence="2 6" id="KW-0808">Transferase</keyword>
<reference evidence="6 7" key="1">
    <citation type="submission" date="2014-02" db="EMBL/GenBank/DDBJ databases">
        <authorList>
            <person name="Genoscope - CEA"/>
        </authorList>
    </citation>
    <scope>NUCLEOTIDE SEQUENCE [LARGE SCALE GENOMIC DNA]</scope>
    <source>
        <strain evidence="6 7">PCC 8005</strain>
    </source>
</reference>
<dbReference type="AlphaFoldDB" id="A0A9P1KDS6"/>
<evidence type="ECO:0000256" key="4">
    <source>
        <dbReference type="SAM" id="MobiDB-lite"/>
    </source>
</evidence>
<organism evidence="6 7">
    <name type="scientific">Limnospira indica PCC 8005</name>
    <dbReference type="NCBI Taxonomy" id="376219"/>
    <lineage>
        <taxon>Bacteria</taxon>
        <taxon>Bacillati</taxon>
        <taxon>Cyanobacteriota</taxon>
        <taxon>Cyanophyceae</taxon>
        <taxon>Oscillatoriophycideae</taxon>
        <taxon>Oscillatoriales</taxon>
        <taxon>Sirenicapillariaceae</taxon>
        <taxon>Limnospira</taxon>
    </lineage>
</organism>
<accession>A0A9P1KDS6</accession>
<dbReference type="Proteomes" id="UP000032946">
    <property type="component" value="Chromosome"/>
</dbReference>
<dbReference type="PRINTS" id="PR00506">
    <property type="entry name" value="D21N6MTFRASE"/>
</dbReference>
<dbReference type="GO" id="GO:0008170">
    <property type="term" value="F:N-methyltransferase activity"/>
    <property type="evidence" value="ECO:0007669"/>
    <property type="project" value="InterPro"/>
</dbReference>
<keyword evidence="7" id="KW-1185">Reference proteome</keyword>
<dbReference type="Pfam" id="PF01555">
    <property type="entry name" value="N6_N4_Mtase"/>
    <property type="match status" value="1"/>
</dbReference>
<dbReference type="InterPro" id="IPR002295">
    <property type="entry name" value="N4/N6-MTase_EcoPI_Mod-like"/>
</dbReference>
<keyword evidence="3" id="KW-0949">S-adenosyl-L-methionine</keyword>
<feature type="region of interest" description="Disordered" evidence="4">
    <location>
        <begin position="225"/>
        <end position="245"/>
    </location>
</feature>
<evidence type="ECO:0000259" key="5">
    <source>
        <dbReference type="Pfam" id="PF01555"/>
    </source>
</evidence>
<dbReference type="SUPFAM" id="SSF53335">
    <property type="entry name" value="S-adenosyl-L-methionine-dependent methyltransferases"/>
    <property type="match status" value="1"/>
</dbReference>
<feature type="domain" description="DNA methylase N-4/N-6" evidence="5">
    <location>
        <begin position="72"/>
        <end position="359"/>
    </location>
</feature>
<name>A0A9P1KDS6_9CYAN</name>
<dbReference type="GO" id="GO:0003677">
    <property type="term" value="F:DNA binding"/>
    <property type="evidence" value="ECO:0007669"/>
    <property type="project" value="InterPro"/>
</dbReference>
<dbReference type="GO" id="GO:0032259">
    <property type="term" value="P:methylation"/>
    <property type="evidence" value="ECO:0007669"/>
    <property type="project" value="UniProtKB-KW"/>
</dbReference>
<sequence>MAIGIPKKDKLLDDNQVELVYAHKKSYQEIINSDLVEYQSIYSHASPKRLYFGDNLDVLRLLATEPEICGSINLIYIDPPFATESHFLSRKQSKAYDDTLTGAMFVEFLRERLIWLHQLLSNHGSIYLHLDEKMIFHIKLIMDEIFGAENYRNMIVRQKCNPQNYTRRTYGKTADFILFYTKSDTYIWNQPKVPLSENSKKEYQYIEPETGRQFMKVPLHAPGVRHGETGKPWRGKMPPPGKHWQYPPKTLDEMDARGEIFWSKNGNPRRKVDLNEHSGVGVQDIWLEFRDAYNQNVKITGYPTEKNPDLLRIIIAASSNPGDLILDGFAGSGTSLAIADEMQRNWIGVDHSIEAFKTILNRFEHGIKPMGDFVKSSGSNSEEVYIQPTLFDQGASDQLDNRAKRLDNQDTKITDFSIFVPSPIPAQIEDIVKTWQGNG</sequence>
<evidence type="ECO:0000256" key="3">
    <source>
        <dbReference type="ARBA" id="ARBA00022691"/>
    </source>
</evidence>
<dbReference type="RefSeq" id="WP_008050357.1">
    <property type="nucleotide sequence ID" value="NZ_FO818640.1"/>
</dbReference>
<dbReference type="EC" id="2.1.1.72" evidence="6"/>
<evidence type="ECO:0000256" key="2">
    <source>
        <dbReference type="ARBA" id="ARBA00022679"/>
    </source>
</evidence>
<evidence type="ECO:0000313" key="6">
    <source>
        <dbReference type="EMBL" id="CDM94744.1"/>
    </source>
</evidence>
<proteinExistence type="predicted"/>